<dbReference type="KEGG" id="egl:EGR_03232"/>
<dbReference type="Proteomes" id="UP000019149">
    <property type="component" value="Unassembled WGS sequence"/>
</dbReference>
<dbReference type="Gene3D" id="3.40.140.70">
    <property type="entry name" value="Ubiquitin-like modifier-activating enzyme ATG7 N-terminal domain"/>
    <property type="match status" value="1"/>
</dbReference>
<dbReference type="EMBL" id="APAU02000016">
    <property type="protein sequence ID" value="EUB61959.1"/>
    <property type="molecule type" value="Genomic_DNA"/>
</dbReference>
<dbReference type="InterPro" id="IPR042522">
    <property type="entry name" value="Atg7_N_1"/>
</dbReference>
<reference evidence="3 4" key="1">
    <citation type="journal article" date="2013" name="Nat. Genet.">
        <title>The genome of the hydatid tapeworm Echinococcus granulosus.</title>
        <authorList>
            <person name="Zheng H."/>
            <person name="Zhang W."/>
            <person name="Zhang L."/>
            <person name="Zhang Z."/>
            <person name="Li J."/>
            <person name="Lu G."/>
            <person name="Zhu Y."/>
            <person name="Wang Y."/>
            <person name="Huang Y."/>
            <person name="Liu J."/>
            <person name="Kang H."/>
            <person name="Chen J."/>
            <person name="Wang L."/>
            <person name="Chen A."/>
            <person name="Yu S."/>
            <person name="Gao Z."/>
            <person name="Jin L."/>
            <person name="Gu W."/>
            <person name="Wang Z."/>
            <person name="Zhao L."/>
            <person name="Shi B."/>
            <person name="Wen H."/>
            <person name="Lin R."/>
            <person name="Jones M.K."/>
            <person name="Brejova B."/>
            <person name="Vinar T."/>
            <person name="Zhao G."/>
            <person name="McManus D.P."/>
            <person name="Chen Z."/>
            <person name="Zhou Y."/>
            <person name="Wang S."/>
        </authorList>
    </citation>
    <scope>NUCLEOTIDE SEQUENCE [LARGE SCALE GENOMIC DNA]</scope>
</reference>
<keyword evidence="4" id="KW-1185">Reference proteome</keyword>
<gene>
    <name evidence="3" type="ORF">EGR_03232</name>
</gene>
<proteinExistence type="predicted"/>
<sequence length="111" mass="12163">MSHQITGNNNKVGGGGSQSGYSCPDWFLRTFLLLPPEPIAAPLNEMTALPLDLCFVPFDTVVDTAFWHVLSRKKLEDYRLQEGPFPMSGEFTNGTPLGTAPRISIDHASLN</sequence>
<evidence type="ECO:0000313" key="3">
    <source>
        <dbReference type="EMBL" id="EUB61959.1"/>
    </source>
</evidence>
<dbReference type="InterPro" id="IPR032197">
    <property type="entry name" value="Atg7_N"/>
</dbReference>
<comment type="caution">
    <text evidence="3">The sequence shown here is derived from an EMBL/GenBank/DDBJ whole genome shotgun (WGS) entry which is preliminary data.</text>
</comment>
<dbReference type="Pfam" id="PF16420">
    <property type="entry name" value="ATG7_N"/>
    <property type="match status" value="1"/>
</dbReference>
<dbReference type="OrthoDB" id="338614at2759"/>
<dbReference type="STRING" id="6210.W6V6F9"/>
<dbReference type="CTD" id="36338947"/>
<dbReference type="AlphaFoldDB" id="W6V6F9"/>
<dbReference type="RefSeq" id="XP_024353155.1">
    <property type="nucleotide sequence ID" value="XM_024492481.1"/>
</dbReference>
<accession>W6V6F9</accession>
<evidence type="ECO:0000256" key="1">
    <source>
        <dbReference type="SAM" id="MobiDB-lite"/>
    </source>
</evidence>
<dbReference type="GeneID" id="36338947"/>
<name>W6V6F9_ECHGR</name>
<feature type="region of interest" description="Disordered" evidence="1">
    <location>
        <begin position="87"/>
        <end position="111"/>
    </location>
</feature>
<protein>
    <submittedName>
        <fullName evidence="3">Autophagy-related protein 7</fullName>
    </submittedName>
</protein>
<feature type="domain" description="Ubiquitin-like modifier-activating enzyme Atg7 N-terminal" evidence="2">
    <location>
        <begin position="54"/>
        <end position="110"/>
    </location>
</feature>
<organism evidence="3 4">
    <name type="scientific">Echinococcus granulosus</name>
    <name type="common">Hydatid tapeworm</name>
    <dbReference type="NCBI Taxonomy" id="6210"/>
    <lineage>
        <taxon>Eukaryota</taxon>
        <taxon>Metazoa</taxon>
        <taxon>Spiralia</taxon>
        <taxon>Lophotrochozoa</taxon>
        <taxon>Platyhelminthes</taxon>
        <taxon>Cestoda</taxon>
        <taxon>Eucestoda</taxon>
        <taxon>Cyclophyllidea</taxon>
        <taxon>Taeniidae</taxon>
        <taxon>Echinococcus</taxon>
        <taxon>Echinococcus granulosus group</taxon>
    </lineage>
</organism>
<evidence type="ECO:0000259" key="2">
    <source>
        <dbReference type="Pfam" id="PF16420"/>
    </source>
</evidence>
<evidence type="ECO:0000313" key="4">
    <source>
        <dbReference type="Proteomes" id="UP000019149"/>
    </source>
</evidence>